<evidence type="ECO:0000313" key="5">
    <source>
        <dbReference type="Proteomes" id="UP001262410"/>
    </source>
</evidence>
<dbReference type="PROSITE" id="PS01124">
    <property type="entry name" value="HTH_ARAC_FAMILY_2"/>
    <property type="match status" value="1"/>
</dbReference>
<dbReference type="RefSeq" id="WP_309796141.1">
    <property type="nucleotide sequence ID" value="NZ_JAVDPW010000006.1"/>
</dbReference>
<dbReference type="PANTHER" id="PTHR43130">
    <property type="entry name" value="ARAC-FAMILY TRANSCRIPTIONAL REGULATOR"/>
    <property type="match status" value="1"/>
</dbReference>
<protein>
    <submittedName>
        <fullName evidence="4">Transcriptional regulator GlxA family with amidase domain</fullName>
    </submittedName>
</protein>
<dbReference type="InterPro" id="IPR052158">
    <property type="entry name" value="INH-QAR"/>
</dbReference>
<dbReference type="Proteomes" id="UP001262410">
    <property type="component" value="Unassembled WGS sequence"/>
</dbReference>
<dbReference type="InterPro" id="IPR029062">
    <property type="entry name" value="Class_I_gatase-like"/>
</dbReference>
<feature type="domain" description="HTH araC/xylS-type" evidence="3">
    <location>
        <begin position="211"/>
        <end position="309"/>
    </location>
</feature>
<comment type="caution">
    <text evidence="4">The sequence shown here is derived from an EMBL/GenBank/DDBJ whole genome shotgun (WGS) entry which is preliminary data.</text>
</comment>
<evidence type="ECO:0000256" key="2">
    <source>
        <dbReference type="ARBA" id="ARBA00023163"/>
    </source>
</evidence>
<dbReference type="CDD" id="cd03137">
    <property type="entry name" value="GATase1_AraC_1"/>
    <property type="match status" value="1"/>
</dbReference>
<evidence type="ECO:0000259" key="3">
    <source>
        <dbReference type="PROSITE" id="PS01124"/>
    </source>
</evidence>
<name>A0ABU1JRB6_9PROT</name>
<accession>A0ABU1JRB6</accession>
<dbReference type="SUPFAM" id="SSF46689">
    <property type="entry name" value="Homeodomain-like"/>
    <property type="match status" value="2"/>
</dbReference>
<dbReference type="InterPro" id="IPR002818">
    <property type="entry name" value="DJ-1/PfpI"/>
</dbReference>
<keyword evidence="1" id="KW-0805">Transcription regulation</keyword>
<dbReference type="Pfam" id="PF12833">
    <property type="entry name" value="HTH_18"/>
    <property type="match status" value="1"/>
</dbReference>
<evidence type="ECO:0000256" key="1">
    <source>
        <dbReference type="ARBA" id="ARBA00023015"/>
    </source>
</evidence>
<gene>
    <name evidence="4" type="ORF">E9232_003687</name>
</gene>
<sequence>MTLAIGFLVFPGFNILDLTGPLAAFDTVSRDRSPRPYRLEVLSEPGGAVASSCGLPVVTLPLEGRSPDLLLVVGGRGVDRAAAVPQLLAFIRDATAGRVASVCTGAFLLAAAGRLDGRRATTHWRHAATLQRQYPGVRVEMDRIFIKDGPVWSSAGITAGIDLALALIEEDLGVEAARGTARDLVVYHRRPGGQSQFSALLDLEPPSDRIQAALRYVREHLHEALSVDRLAAVAHLSPRQFGRAFLAETGQTPAKAVERLRAEAARPRIEDGIEPIEAIARDVGFSDPERMRRAFLRAFGQPPQALRRGRRAAAA</sequence>
<evidence type="ECO:0000313" key="4">
    <source>
        <dbReference type="EMBL" id="MDR6291161.1"/>
    </source>
</evidence>
<keyword evidence="2" id="KW-0804">Transcription</keyword>
<dbReference type="Pfam" id="PF01965">
    <property type="entry name" value="DJ-1_PfpI"/>
    <property type="match status" value="1"/>
</dbReference>
<dbReference type="SMART" id="SM00342">
    <property type="entry name" value="HTH_ARAC"/>
    <property type="match status" value="1"/>
</dbReference>
<dbReference type="EMBL" id="JAVDPW010000006">
    <property type="protein sequence ID" value="MDR6291161.1"/>
    <property type="molecule type" value="Genomic_DNA"/>
</dbReference>
<organism evidence="4 5">
    <name type="scientific">Inquilinus ginsengisoli</name>
    <dbReference type="NCBI Taxonomy" id="363840"/>
    <lineage>
        <taxon>Bacteria</taxon>
        <taxon>Pseudomonadati</taxon>
        <taxon>Pseudomonadota</taxon>
        <taxon>Alphaproteobacteria</taxon>
        <taxon>Rhodospirillales</taxon>
        <taxon>Rhodospirillaceae</taxon>
        <taxon>Inquilinus</taxon>
    </lineage>
</organism>
<dbReference type="SUPFAM" id="SSF52317">
    <property type="entry name" value="Class I glutamine amidotransferase-like"/>
    <property type="match status" value="1"/>
</dbReference>
<reference evidence="4 5" key="1">
    <citation type="submission" date="2023-07" db="EMBL/GenBank/DDBJ databases">
        <title>Sorghum-associated microbial communities from plants grown in Nebraska, USA.</title>
        <authorList>
            <person name="Schachtman D."/>
        </authorList>
    </citation>
    <scope>NUCLEOTIDE SEQUENCE [LARGE SCALE GENOMIC DNA]</scope>
    <source>
        <strain evidence="4 5">584</strain>
    </source>
</reference>
<keyword evidence="5" id="KW-1185">Reference proteome</keyword>
<proteinExistence type="predicted"/>
<dbReference type="Gene3D" id="1.10.10.60">
    <property type="entry name" value="Homeodomain-like"/>
    <property type="match status" value="1"/>
</dbReference>
<dbReference type="PANTHER" id="PTHR43130:SF3">
    <property type="entry name" value="HTH-TYPE TRANSCRIPTIONAL REGULATOR RV1931C"/>
    <property type="match status" value="1"/>
</dbReference>
<dbReference type="InterPro" id="IPR018060">
    <property type="entry name" value="HTH_AraC"/>
</dbReference>
<dbReference type="Gene3D" id="3.40.50.880">
    <property type="match status" value="1"/>
</dbReference>
<dbReference type="InterPro" id="IPR009057">
    <property type="entry name" value="Homeodomain-like_sf"/>
</dbReference>